<feature type="region of interest" description="Disordered" evidence="1">
    <location>
        <begin position="1"/>
        <end position="36"/>
    </location>
</feature>
<accession>A0A6G0I4D6</accession>
<dbReference type="EMBL" id="REGW02000015">
    <property type="protein sequence ID" value="KAE8286290.1"/>
    <property type="molecule type" value="Genomic_DNA"/>
</dbReference>
<evidence type="ECO:0008006" key="5">
    <source>
        <dbReference type="Google" id="ProtNLM"/>
    </source>
</evidence>
<proteinExistence type="predicted"/>
<organism evidence="3 4">
    <name type="scientific">Larimichthys crocea</name>
    <name type="common">Large yellow croaker</name>
    <name type="synonym">Pseudosciaena crocea</name>
    <dbReference type="NCBI Taxonomy" id="215358"/>
    <lineage>
        <taxon>Eukaryota</taxon>
        <taxon>Metazoa</taxon>
        <taxon>Chordata</taxon>
        <taxon>Craniata</taxon>
        <taxon>Vertebrata</taxon>
        <taxon>Euteleostomi</taxon>
        <taxon>Actinopterygii</taxon>
        <taxon>Neopterygii</taxon>
        <taxon>Teleostei</taxon>
        <taxon>Neoteleostei</taxon>
        <taxon>Acanthomorphata</taxon>
        <taxon>Eupercaria</taxon>
        <taxon>Sciaenidae</taxon>
        <taxon>Larimichthys</taxon>
    </lineage>
</organism>
<protein>
    <recommendedName>
        <fullName evidence="5">Transmembrane protein</fullName>
    </recommendedName>
</protein>
<feature type="transmembrane region" description="Helical" evidence="2">
    <location>
        <begin position="42"/>
        <end position="60"/>
    </location>
</feature>
<feature type="transmembrane region" description="Helical" evidence="2">
    <location>
        <begin position="72"/>
        <end position="92"/>
    </location>
</feature>
<evidence type="ECO:0000256" key="1">
    <source>
        <dbReference type="SAM" id="MobiDB-lite"/>
    </source>
</evidence>
<evidence type="ECO:0000313" key="3">
    <source>
        <dbReference type="EMBL" id="KAE8286290.1"/>
    </source>
</evidence>
<feature type="compositionally biased region" description="Low complexity" evidence="1">
    <location>
        <begin position="27"/>
        <end position="36"/>
    </location>
</feature>
<comment type="caution">
    <text evidence="3">The sequence shown here is derived from an EMBL/GenBank/DDBJ whole genome shotgun (WGS) entry which is preliminary data.</text>
</comment>
<keyword evidence="2" id="KW-0812">Transmembrane</keyword>
<keyword evidence="4" id="KW-1185">Reference proteome</keyword>
<keyword evidence="2" id="KW-0472">Membrane</keyword>
<keyword evidence="2" id="KW-1133">Transmembrane helix</keyword>
<evidence type="ECO:0000313" key="4">
    <source>
        <dbReference type="Proteomes" id="UP000424527"/>
    </source>
</evidence>
<reference evidence="3 4" key="1">
    <citation type="submission" date="2019-07" db="EMBL/GenBank/DDBJ databases">
        <title>Chromosome genome assembly for large yellow croaker.</title>
        <authorList>
            <person name="Xiao S."/>
        </authorList>
    </citation>
    <scope>NUCLEOTIDE SEQUENCE [LARGE SCALE GENOMIC DNA]</scope>
    <source>
        <strain evidence="3">JMULYC20181020</strain>
        <tissue evidence="3">Muscle</tissue>
    </source>
</reference>
<sequence length="163" mass="17885">MPTPSTTITPLEAGGSSSSAGEEEEPMSAASTSSSAGSSFRFVPAFCLGVVAAVVFQLAWGGLTLTSFFLKLFIYVSFAILCFLAGSFVLLVRKSPLKVSCFNRTRRQSAVRLEFFDRLMARFLVPVQESSQSRRVVVSHNVDKALKEVFDYAYRDISLPYTL</sequence>
<dbReference type="Proteomes" id="UP000424527">
    <property type="component" value="Unassembled WGS sequence"/>
</dbReference>
<dbReference type="AlphaFoldDB" id="A0A6G0I4D6"/>
<gene>
    <name evidence="3" type="ORF">D5F01_LYC15975</name>
</gene>
<name>A0A6G0I4D6_LARCR</name>
<evidence type="ECO:0000256" key="2">
    <source>
        <dbReference type="SAM" id="Phobius"/>
    </source>
</evidence>